<sequence length="118" mass="13746">IRENKGMYWGLVLVSGVAFSCATEFIPELNTKIKLVPFTSEFKIMITSIMAFDFAACWIIEKTLKWGFSDNKPKDIAIRRPDQLEREESRKREEELEAQRKKNEEMEMKAEAAGLIKR</sequence>
<reference evidence="3" key="1">
    <citation type="journal article" date="2020" name="Stud. Mycol.">
        <title>101 Dothideomycetes genomes: a test case for predicting lifestyles and emergence of pathogens.</title>
        <authorList>
            <person name="Haridas S."/>
            <person name="Albert R."/>
            <person name="Binder M."/>
            <person name="Bloem J."/>
            <person name="Labutti K."/>
            <person name="Salamov A."/>
            <person name="Andreopoulos B."/>
            <person name="Baker S."/>
            <person name="Barry K."/>
            <person name="Bills G."/>
            <person name="Bluhm B."/>
            <person name="Cannon C."/>
            <person name="Castanera R."/>
            <person name="Culley D."/>
            <person name="Daum C."/>
            <person name="Ezra D."/>
            <person name="Gonzalez J."/>
            <person name="Henrissat B."/>
            <person name="Kuo A."/>
            <person name="Liang C."/>
            <person name="Lipzen A."/>
            <person name="Lutzoni F."/>
            <person name="Magnuson J."/>
            <person name="Mondo S."/>
            <person name="Nolan M."/>
            <person name="Ohm R."/>
            <person name="Pangilinan J."/>
            <person name="Park H.-J."/>
            <person name="Ramirez L."/>
            <person name="Alfaro M."/>
            <person name="Sun H."/>
            <person name="Tritt A."/>
            <person name="Yoshinaga Y."/>
            <person name="Zwiers L.-H."/>
            <person name="Turgeon B."/>
            <person name="Goodwin S."/>
            <person name="Spatafora J."/>
            <person name="Crous P."/>
            <person name="Grigoriev I."/>
        </authorList>
    </citation>
    <scope>NUCLEOTIDE SEQUENCE</scope>
    <source>
        <strain evidence="3">CBS 161.51</strain>
    </source>
</reference>
<name>A0A6A5S642_9PLEO</name>
<feature type="transmembrane region" description="Helical" evidence="2">
    <location>
        <begin position="42"/>
        <end position="60"/>
    </location>
</feature>
<keyword evidence="2" id="KW-0472">Membrane</keyword>
<keyword evidence="2" id="KW-0812">Transmembrane</keyword>
<dbReference type="Proteomes" id="UP000800038">
    <property type="component" value="Unassembled WGS sequence"/>
</dbReference>
<feature type="region of interest" description="Disordered" evidence="1">
    <location>
        <begin position="79"/>
        <end position="118"/>
    </location>
</feature>
<evidence type="ECO:0000256" key="2">
    <source>
        <dbReference type="SAM" id="Phobius"/>
    </source>
</evidence>
<keyword evidence="2" id="KW-1133">Transmembrane helix</keyword>
<dbReference type="AlphaFoldDB" id="A0A6A5S642"/>
<accession>A0A6A5S642</accession>
<organism evidence="3 4">
    <name type="scientific">Clathrospora elynae</name>
    <dbReference type="NCBI Taxonomy" id="706981"/>
    <lineage>
        <taxon>Eukaryota</taxon>
        <taxon>Fungi</taxon>
        <taxon>Dikarya</taxon>
        <taxon>Ascomycota</taxon>
        <taxon>Pezizomycotina</taxon>
        <taxon>Dothideomycetes</taxon>
        <taxon>Pleosporomycetidae</taxon>
        <taxon>Pleosporales</taxon>
        <taxon>Diademaceae</taxon>
        <taxon>Clathrospora</taxon>
    </lineage>
</organism>
<protein>
    <submittedName>
        <fullName evidence="3">Uncharacterized protein</fullName>
    </submittedName>
</protein>
<gene>
    <name evidence="3" type="ORF">EJ02DRAFT_362032</name>
</gene>
<proteinExistence type="predicted"/>
<evidence type="ECO:0000313" key="3">
    <source>
        <dbReference type="EMBL" id="KAF1935209.1"/>
    </source>
</evidence>
<dbReference type="EMBL" id="ML976299">
    <property type="protein sequence ID" value="KAF1935209.1"/>
    <property type="molecule type" value="Genomic_DNA"/>
</dbReference>
<feature type="compositionally biased region" description="Basic and acidic residues" evidence="1">
    <location>
        <begin position="79"/>
        <end position="110"/>
    </location>
</feature>
<evidence type="ECO:0000256" key="1">
    <source>
        <dbReference type="SAM" id="MobiDB-lite"/>
    </source>
</evidence>
<feature type="transmembrane region" description="Helical" evidence="2">
    <location>
        <begin position="7"/>
        <end position="26"/>
    </location>
</feature>
<dbReference type="OrthoDB" id="5425994at2759"/>
<keyword evidence="4" id="KW-1185">Reference proteome</keyword>
<feature type="non-terminal residue" evidence="3">
    <location>
        <position position="1"/>
    </location>
</feature>
<evidence type="ECO:0000313" key="4">
    <source>
        <dbReference type="Proteomes" id="UP000800038"/>
    </source>
</evidence>